<dbReference type="SUPFAM" id="SSF55874">
    <property type="entry name" value="ATPase domain of HSP90 chaperone/DNA topoisomerase II/histidine kinase"/>
    <property type="match status" value="1"/>
</dbReference>
<evidence type="ECO:0000259" key="2">
    <source>
        <dbReference type="SMART" id="SM00387"/>
    </source>
</evidence>
<dbReference type="InterPro" id="IPR036890">
    <property type="entry name" value="HATPase_C_sf"/>
</dbReference>
<keyword evidence="4" id="KW-1185">Reference proteome</keyword>
<keyword evidence="3" id="KW-0808">Transferase</keyword>
<evidence type="ECO:0000313" key="4">
    <source>
        <dbReference type="Proteomes" id="UP000487350"/>
    </source>
</evidence>
<dbReference type="GO" id="GO:0000155">
    <property type="term" value="F:phosphorelay sensor kinase activity"/>
    <property type="evidence" value="ECO:0007669"/>
    <property type="project" value="InterPro"/>
</dbReference>
<dbReference type="GO" id="GO:0016020">
    <property type="term" value="C:membrane"/>
    <property type="evidence" value="ECO:0007669"/>
    <property type="project" value="InterPro"/>
</dbReference>
<feature type="domain" description="Histidine kinase/HSP90-like ATPase" evidence="2">
    <location>
        <begin position="251"/>
        <end position="350"/>
    </location>
</feature>
<feature type="transmembrane region" description="Helical" evidence="1">
    <location>
        <begin position="15"/>
        <end position="32"/>
    </location>
</feature>
<dbReference type="InterPro" id="IPR050640">
    <property type="entry name" value="Bact_2-comp_sensor_kinase"/>
</dbReference>
<keyword evidence="3" id="KW-0418">Kinase</keyword>
<dbReference type="RefSeq" id="WP_153586454.1">
    <property type="nucleotide sequence ID" value="NZ_WJBU01000020.1"/>
</dbReference>
<dbReference type="PANTHER" id="PTHR34220:SF9">
    <property type="entry name" value="SIGNAL TRANSDUCTION HISTIDINE KINASE INTERNAL REGION DOMAIN-CONTAINING PROTEIN"/>
    <property type="match status" value="1"/>
</dbReference>
<protein>
    <submittedName>
        <fullName evidence="3">Sensor histidine kinase</fullName>
    </submittedName>
</protein>
<accession>A0A844B7K4</accession>
<keyword evidence="1" id="KW-0812">Transmembrane</keyword>
<dbReference type="Pfam" id="PF06580">
    <property type="entry name" value="His_kinase"/>
    <property type="match status" value="1"/>
</dbReference>
<dbReference type="PANTHER" id="PTHR34220">
    <property type="entry name" value="SENSOR HISTIDINE KINASE YPDA"/>
    <property type="match status" value="1"/>
</dbReference>
<dbReference type="EMBL" id="WJBU01000020">
    <property type="protein sequence ID" value="MRD49142.1"/>
    <property type="molecule type" value="Genomic_DNA"/>
</dbReference>
<dbReference type="Proteomes" id="UP000487350">
    <property type="component" value="Unassembled WGS sequence"/>
</dbReference>
<dbReference type="SMART" id="SM00387">
    <property type="entry name" value="HATPase_c"/>
    <property type="match status" value="1"/>
</dbReference>
<organism evidence="3 4">
    <name type="scientific">Caenimonas koreensis DSM 17982</name>
    <dbReference type="NCBI Taxonomy" id="1121255"/>
    <lineage>
        <taxon>Bacteria</taxon>
        <taxon>Pseudomonadati</taxon>
        <taxon>Pseudomonadota</taxon>
        <taxon>Betaproteobacteria</taxon>
        <taxon>Burkholderiales</taxon>
        <taxon>Comamonadaceae</taxon>
        <taxon>Caenimonas</taxon>
    </lineage>
</organism>
<feature type="transmembrane region" description="Helical" evidence="1">
    <location>
        <begin position="44"/>
        <end position="61"/>
    </location>
</feature>
<dbReference type="InterPro" id="IPR010559">
    <property type="entry name" value="Sig_transdc_His_kin_internal"/>
</dbReference>
<keyword evidence="1" id="KW-1133">Transmembrane helix</keyword>
<dbReference type="InterPro" id="IPR003594">
    <property type="entry name" value="HATPase_dom"/>
</dbReference>
<dbReference type="Pfam" id="PF02518">
    <property type="entry name" value="HATPase_c"/>
    <property type="match status" value="1"/>
</dbReference>
<feature type="transmembrane region" description="Helical" evidence="1">
    <location>
        <begin position="73"/>
        <end position="94"/>
    </location>
</feature>
<gene>
    <name evidence="3" type="ORF">GHT07_17845</name>
</gene>
<dbReference type="PROSITE" id="PS51257">
    <property type="entry name" value="PROKAR_LIPOPROTEIN"/>
    <property type="match status" value="1"/>
</dbReference>
<dbReference type="OrthoDB" id="2514702at2"/>
<sequence>MNSGLRSLLPARRQLAVVVAMALSCAVLLLFVTRNTFIELAGEMVFVGVTLLFAFTASGAWHQQFAPKGRVQVAAVLLAAVVAPLVVHMVNFGGDFAAFARSRPHVNGYFIVVIGAAIIGTLFALAALYSERDAQAQAQALEFALERETLQRQAADARLHLMTAQIQPHFLLNTLANVQELVESGSARAVPVFRSLIDYLRAAMPHLQPGASTLGDEERLVRAYLDLMHMRMPDRLQFAVDVDPALRGMRFPPMALLTLVENAIKHGIDPACDGGRVEVGAQAQLDGRIHLWVADTGVGIAEHGQGAGMGLANLNARLAAFFGEGSHVELSEQQPSGVRADVRVRPASERAS</sequence>
<proteinExistence type="predicted"/>
<dbReference type="AlphaFoldDB" id="A0A844B7K4"/>
<reference evidence="3 4" key="1">
    <citation type="submission" date="2019-11" db="EMBL/GenBank/DDBJ databases">
        <title>Caenimonas koreensis gen. nov., sp. nov., isolated from activated sludge.</title>
        <authorList>
            <person name="Seung H.R."/>
        </authorList>
    </citation>
    <scope>NUCLEOTIDE SEQUENCE [LARGE SCALE GENOMIC DNA]</scope>
    <source>
        <strain evidence="3 4">EMB320</strain>
    </source>
</reference>
<evidence type="ECO:0000313" key="3">
    <source>
        <dbReference type="EMBL" id="MRD49142.1"/>
    </source>
</evidence>
<comment type="caution">
    <text evidence="3">The sequence shown here is derived from an EMBL/GenBank/DDBJ whole genome shotgun (WGS) entry which is preliminary data.</text>
</comment>
<keyword evidence="1" id="KW-0472">Membrane</keyword>
<feature type="transmembrane region" description="Helical" evidence="1">
    <location>
        <begin position="106"/>
        <end position="129"/>
    </location>
</feature>
<dbReference type="Gene3D" id="3.30.565.10">
    <property type="entry name" value="Histidine kinase-like ATPase, C-terminal domain"/>
    <property type="match status" value="1"/>
</dbReference>
<evidence type="ECO:0000256" key="1">
    <source>
        <dbReference type="SAM" id="Phobius"/>
    </source>
</evidence>
<name>A0A844B7K4_9BURK</name>